<evidence type="ECO:0000256" key="9">
    <source>
        <dbReference type="PIRSR" id="PIRSR001093-2"/>
    </source>
</evidence>
<reference evidence="13" key="1">
    <citation type="submission" date="2022-03" db="EMBL/GenBank/DDBJ databases">
        <authorList>
            <person name="Sayadi A."/>
        </authorList>
    </citation>
    <scope>NUCLEOTIDE SEQUENCE</scope>
</reference>
<keyword evidence="3 10" id="KW-0732">Signal</keyword>
<dbReference type="GO" id="GO:0030203">
    <property type="term" value="P:glycosaminoglycan metabolic process"/>
    <property type="evidence" value="ECO:0007669"/>
    <property type="project" value="TreeGrafter"/>
</dbReference>
<dbReference type="PANTHER" id="PTHR22600">
    <property type="entry name" value="BETA-HEXOSAMINIDASE"/>
    <property type="match status" value="1"/>
</dbReference>
<evidence type="ECO:0000259" key="12">
    <source>
        <dbReference type="Pfam" id="PF14845"/>
    </source>
</evidence>
<proteinExistence type="inferred from homology"/>
<feature type="domain" description="Glycoside hydrolase family 20 catalytic" evidence="11">
    <location>
        <begin position="190"/>
        <end position="507"/>
    </location>
</feature>
<dbReference type="InterPro" id="IPR025705">
    <property type="entry name" value="Beta_hexosaminidase_sua/sub"/>
</dbReference>
<evidence type="ECO:0000256" key="8">
    <source>
        <dbReference type="PIRSR" id="PIRSR001093-1"/>
    </source>
</evidence>
<evidence type="ECO:0000256" key="4">
    <source>
        <dbReference type="ARBA" id="ARBA00022801"/>
    </source>
</evidence>
<keyword evidence="5" id="KW-0325">Glycoprotein</keyword>
<feature type="signal peptide" evidence="10">
    <location>
        <begin position="1"/>
        <end position="18"/>
    </location>
</feature>
<organism evidence="13 14">
    <name type="scientific">Acanthoscelides obtectus</name>
    <name type="common">Bean weevil</name>
    <name type="synonym">Bruchus obtectus</name>
    <dbReference type="NCBI Taxonomy" id="200917"/>
    <lineage>
        <taxon>Eukaryota</taxon>
        <taxon>Metazoa</taxon>
        <taxon>Ecdysozoa</taxon>
        <taxon>Arthropoda</taxon>
        <taxon>Hexapoda</taxon>
        <taxon>Insecta</taxon>
        <taxon>Pterygota</taxon>
        <taxon>Neoptera</taxon>
        <taxon>Endopterygota</taxon>
        <taxon>Coleoptera</taxon>
        <taxon>Polyphaga</taxon>
        <taxon>Cucujiformia</taxon>
        <taxon>Chrysomeloidea</taxon>
        <taxon>Chrysomelidae</taxon>
        <taxon>Bruchinae</taxon>
        <taxon>Bruchini</taxon>
        <taxon>Acanthoscelides</taxon>
    </lineage>
</organism>
<accession>A0A9P0K9Z2</accession>
<evidence type="ECO:0000256" key="10">
    <source>
        <dbReference type="SAM" id="SignalP"/>
    </source>
</evidence>
<feature type="disulfide bond" evidence="9">
    <location>
        <begin position="299"/>
        <end position="350"/>
    </location>
</feature>
<evidence type="ECO:0000256" key="3">
    <source>
        <dbReference type="ARBA" id="ARBA00022729"/>
    </source>
</evidence>
<dbReference type="EC" id="3.2.1.52" evidence="7"/>
<dbReference type="Proteomes" id="UP001152888">
    <property type="component" value="Unassembled WGS sequence"/>
</dbReference>
<keyword evidence="4 7" id="KW-0378">Hydrolase</keyword>
<dbReference type="GO" id="GO:0005764">
    <property type="term" value="C:lysosome"/>
    <property type="evidence" value="ECO:0007669"/>
    <property type="project" value="TreeGrafter"/>
</dbReference>
<dbReference type="InterPro" id="IPR029018">
    <property type="entry name" value="Hex-like_dom2"/>
</dbReference>
<dbReference type="InterPro" id="IPR029019">
    <property type="entry name" value="HEX_eukaryotic_N"/>
</dbReference>
<keyword evidence="6 7" id="KW-0326">Glycosidase</keyword>
<evidence type="ECO:0000256" key="6">
    <source>
        <dbReference type="ARBA" id="ARBA00023295"/>
    </source>
</evidence>
<evidence type="ECO:0000256" key="1">
    <source>
        <dbReference type="ARBA" id="ARBA00001231"/>
    </source>
</evidence>
<feature type="disulfide bond" evidence="9">
    <location>
        <begin position="65"/>
        <end position="123"/>
    </location>
</feature>
<keyword evidence="9" id="KW-1015">Disulfide bond</keyword>
<dbReference type="Gene3D" id="3.20.20.80">
    <property type="entry name" value="Glycosidases"/>
    <property type="match status" value="1"/>
</dbReference>
<evidence type="ECO:0000256" key="2">
    <source>
        <dbReference type="ARBA" id="ARBA00006285"/>
    </source>
</evidence>
<comment type="caution">
    <text evidence="13">The sequence shown here is derived from an EMBL/GenBank/DDBJ whole genome shotgun (WGS) entry which is preliminary data.</text>
</comment>
<sequence>MVLLRCVLLFVSLRASLGGSVENVGPHVHATAGEVWPKPKYQEGTDQFYVVDAQLFEFKSDVKGCDILDKAFLRYQRIILDDYRTVENHANSLNRIRHEKTWKGDPLFQGYLKELNVSLGGSCDSYPKDEQILQKEQYRIVVNETGAWLNSDTVWGILRGLETFSQLVYLARDEESLRINVTVIEDTARYSHRGLLVDTSRHFIPVKSLCTMLDAMSYNKLNVFHWHIVDDQSFPYVSKRFPKLSEKGAYTQNLIYPVSDVQYIIDYARDRGIRVIPEFDSPGHTRSWGAAYPELLTECYSGTTKNGLLGPIDPTKAKTYSFLTELFKEIISVFPDKYIHLGGDEVPFDCWKSNPSIQQFMRKNNITDYELLENYYIQNVLHIVAKLNATPVVWEEVFNNGVQISDDTIVHVWYPNRWEKELFNVTDAGHWAVLSACWYLDMVNSYGNGDWLKYYRCEPTSFNGTKQQADLILGGEACMWAEAVNEYNIIQRVWPRASATAERLWSSVDVTDEQDAARRLEEHTCRMNRRGIHAQPPNGPGFCRY</sequence>
<dbReference type="SUPFAM" id="SSF55545">
    <property type="entry name" value="beta-N-acetylhexosaminidase-like domain"/>
    <property type="match status" value="1"/>
</dbReference>
<dbReference type="CDD" id="cd06562">
    <property type="entry name" value="GH20_HexA_HexB-like"/>
    <property type="match status" value="1"/>
</dbReference>
<evidence type="ECO:0000313" key="14">
    <source>
        <dbReference type="Proteomes" id="UP001152888"/>
    </source>
</evidence>
<feature type="domain" description="Beta-hexosaminidase eukaryotic type N-terminal" evidence="12">
    <location>
        <begin position="35"/>
        <end position="167"/>
    </location>
</feature>
<feature type="disulfide bond" evidence="9">
    <location>
        <begin position="525"/>
        <end position="543"/>
    </location>
</feature>
<dbReference type="InterPro" id="IPR015883">
    <property type="entry name" value="Glyco_hydro_20_cat"/>
</dbReference>
<keyword evidence="14" id="KW-1185">Reference proteome</keyword>
<evidence type="ECO:0000256" key="7">
    <source>
        <dbReference type="PIRNR" id="PIRNR001093"/>
    </source>
</evidence>
<feature type="active site" description="Proton donor" evidence="8">
    <location>
        <position position="345"/>
    </location>
</feature>
<feature type="chain" id="PRO_5040391097" description="Beta-hexosaminidase" evidence="10">
    <location>
        <begin position="19"/>
        <end position="545"/>
    </location>
</feature>
<dbReference type="AlphaFoldDB" id="A0A9P0K9Z2"/>
<evidence type="ECO:0000256" key="5">
    <source>
        <dbReference type="ARBA" id="ARBA00023180"/>
    </source>
</evidence>
<dbReference type="Pfam" id="PF00728">
    <property type="entry name" value="Glyco_hydro_20"/>
    <property type="match status" value="1"/>
</dbReference>
<comment type="catalytic activity">
    <reaction evidence="1 7">
        <text>Hydrolysis of terminal non-reducing N-acetyl-D-hexosamine residues in N-acetyl-beta-D-hexosaminides.</text>
        <dbReference type="EC" id="3.2.1.52"/>
    </reaction>
</comment>
<dbReference type="SUPFAM" id="SSF51445">
    <property type="entry name" value="(Trans)glycosidases"/>
    <property type="match status" value="1"/>
</dbReference>
<protein>
    <recommendedName>
        <fullName evidence="7">Beta-hexosaminidase</fullName>
        <ecNumber evidence="7">3.2.1.52</ecNumber>
    </recommendedName>
</protein>
<dbReference type="FunFam" id="3.20.20.80:FF:000063">
    <property type="entry name" value="Beta-hexosaminidase"/>
    <property type="match status" value="1"/>
</dbReference>
<name>A0A9P0K9Z2_ACAOB</name>
<dbReference type="Gene3D" id="3.30.379.10">
    <property type="entry name" value="Chitobiase/beta-hexosaminidase domain 2-like"/>
    <property type="match status" value="1"/>
</dbReference>
<dbReference type="PANTHER" id="PTHR22600:SF21">
    <property type="entry name" value="BETA-HEXOSAMINIDASE A"/>
    <property type="match status" value="1"/>
</dbReference>
<evidence type="ECO:0000313" key="13">
    <source>
        <dbReference type="EMBL" id="CAH1967168.1"/>
    </source>
</evidence>
<dbReference type="PRINTS" id="PR00738">
    <property type="entry name" value="GLHYDRLASE20"/>
</dbReference>
<dbReference type="Pfam" id="PF14845">
    <property type="entry name" value="Glycohydro_20b2"/>
    <property type="match status" value="1"/>
</dbReference>
<dbReference type="GO" id="GO:0004563">
    <property type="term" value="F:beta-N-acetylhexosaminidase activity"/>
    <property type="evidence" value="ECO:0007669"/>
    <property type="project" value="UniProtKB-EC"/>
</dbReference>
<dbReference type="InterPro" id="IPR017853">
    <property type="entry name" value="GH"/>
</dbReference>
<dbReference type="GO" id="GO:0016020">
    <property type="term" value="C:membrane"/>
    <property type="evidence" value="ECO:0007669"/>
    <property type="project" value="TreeGrafter"/>
</dbReference>
<dbReference type="OrthoDB" id="428480at2759"/>
<evidence type="ECO:0000259" key="11">
    <source>
        <dbReference type="Pfam" id="PF00728"/>
    </source>
</evidence>
<gene>
    <name evidence="13" type="ORF">ACAOBT_LOCUS7248</name>
</gene>
<dbReference type="PIRSF" id="PIRSF001093">
    <property type="entry name" value="B-hxosamndse_ab_euk"/>
    <property type="match status" value="1"/>
</dbReference>
<dbReference type="EMBL" id="CAKOFQ010006741">
    <property type="protein sequence ID" value="CAH1967168.1"/>
    <property type="molecule type" value="Genomic_DNA"/>
</dbReference>
<dbReference type="GO" id="GO:0005975">
    <property type="term" value="P:carbohydrate metabolic process"/>
    <property type="evidence" value="ECO:0007669"/>
    <property type="project" value="InterPro"/>
</dbReference>
<comment type="similarity">
    <text evidence="2 7">Belongs to the glycosyl hydrolase 20 family.</text>
</comment>
<dbReference type="GO" id="GO:0006689">
    <property type="term" value="P:ganglioside catabolic process"/>
    <property type="evidence" value="ECO:0007669"/>
    <property type="project" value="TreeGrafter"/>
</dbReference>